<evidence type="ECO:0000313" key="3">
    <source>
        <dbReference type="Proteomes" id="UP000034078"/>
    </source>
</evidence>
<keyword evidence="1" id="KW-1133">Transmembrane helix</keyword>
<proteinExistence type="predicted"/>
<dbReference type="AlphaFoldDB" id="A0A837IGT0"/>
<dbReference type="EMBL" id="LCKO01000008">
    <property type="protein sequence ID" value="KKT99654.1"/>
    <property type="molecule type" value="Genomic_DNA"/>
</dbReference>
<organism evidence="2 3">
    <name type="scientific">Candidatus Collierbacteria bacterium GW2011_GWB2_45_17</name>
    <dbReference type="NCBI Taxonomy" id="1618388"/>
    <lineage>
        <taxon>Bacteria</taxon>
        <taxon>Candidatus Collieribacteriota</taxon>
    </lineage>
</organism>
<evidence type="ECO:0008006" key="4">
    <source>
        <dbReference type="Google" id="ProtNLM"/>
    </source>
</evidence>
<keyword evidence="1" id="KW-0472">Membrane</keyword>
<comment type="caution">
    <text evidence="2">The sequence shown here is derived from an EMBL/GenBank/DDBJ whole genome shotgun (WGS) entry which is preliminary data.</text>
</comment>
<gene>
    <name evidence="2" type="ORF">UX01_C0008G0022</name>
</gene>
<keyword evidence="1" id="KW-0812">Transmembrane</keyword>
<sequence length="74" mass="8530">MSGYTILMQQKTRSTLRTALGIFLIVFGFTGMILPILPGWWVALIGLEILGWKLVIDRHKPWKEIISFKDKLND</sequence>
<protein>
    <recommendedName>
        <fullName evidence="4">Transmembrane protein (PGPGW)</fullName>
    </recommendedName>
</protein>
<accession>A0A837IGT0</accession>
<evidence type="ECO:0000313" key="2">
    <source>
        <dbReference type="EMBL" id="KKT99654.1"/>
    </source>
</evidence>
<name>A0A837IGT0_9BACT</name>
<feature type="transmembrane region" description="Helical" evidence="1">
    <location>
        <begin position="16"/>
        <end position="34"/>
    </location>
</feature>
<evidence type="ECO:0000256" key="1">
    <source>
        <dbReference type="SAM" id="Phobius"/>
    </source>
</evidence>
<reference evidence="2 3" key="1">
    <citation type="journal article" date="2015" name="Nature">
        <title>rRNA introns, odd ribosomes, and small enigmatic genomes across a large radiation of phyla.</title>
        <authorList>
            <person name="Brown C.T."/>
            <person name="Hug L.A."/>
            <person name="Thomas B.C."/>
            <person name="Sharon I."/>
            <person name="Castelle C.J."/>
            <person name="Singh A."/>
            <person name="Wilkins M.J."/>
            <person name="Williams K.H."/>
            <person name="Banfield J.F."/>
        </authorList>
    </citation>
    <scope>NUCLEOTIDE SEQUENCE [LARGE SCALE GENOMIC DNA]</scope>
</reference>
<dbReference type="Proteomes" id="UP000034078">
    <property type="component" value="Unassembled WGS sequence"/>
</dbReference>